<dbReference type="Pfam" id="PF22776">
    <property type="entry name" value="K_trans_C"/>
    <property type="match status" value="1"/>
</dbReference>
<evidence type="ECO:0000256" key="1">
    <source>
        <dbReference type="SAM" id="SignalP"/>
    </source>
</evidence>
<organism evidence="3">
    <name type="scientific">Glycine max</name>
    <name type="common">Soybean</name>
    <name type="synonym">Glycine hispida</name>
    <dbReference type="NCBI Taxonomy" id="3847"/>
    <lineage>
        <taxon>Eukaryota</taxon>
        <taxon>Viridiplantae</taxon>
        <taxon>Streptophyta</taxon>
        <taxon>Embryophyta</taxon>
        <taxon>Tracheophyta</taxon>
        <taxon>Spermatophyta</taxon>
        <taxon>Magnoliopsida</taxon>
        <taxon>eudicotyledons</taxon>
        <taxon>Gunneridae</taxon>
        <taxon>Pentapetalae</taxon>
        <taxon>rosids</taxon>
        <taxon>fabids</taxon>
        <taxon>Fabales</taxon>
        <taxon>Fabaceae</taxon>
        <taxon>Papilionoideae</taxon>
        <taxon>50 kb inversion clade</taxon>
        <taxon>NPAAA clade</taxon>
        <taxon>indigoferoid/millettioid clade</taxon>
        <taxon>Phaseoleae</taxon>
        <taxon>Glycine</taxon>
        <taxon>Glycine subgen. Soja</taxon>
    </lineage>
</organism>
<accession>A0A0R0KYS2</accession>
<proteinExistence type="predicted"/>
<name>A0A0R0KYS2_SOYBN</name>
<gene>
    <name evidence="3" type="ORF">GLYMA_02G067700</name>
</gene>
<feature type="chain" id="PRO_5014522356" description="K+ potassium transporter C-terminal domain-containing protein" evidence="1">
    <location>
        <begin position="28"/>
        <end position="256"/>
    </location>
</feature>
<dbReference type="GO" id="GO:0016020">
    <property type="term" value="C:membrane"/>
    <property type="evidence" value="ECO:0007669"/>
    <property type="project" value="InterPro"/>
</dbReference>
<dbReference type="STRING" id="3847.A0A0R0KYS2"/>
<keyword evidence="1" id="KW-0732">Signal</keyword>
<dbReference type="GO" id="GO:0015079">
    <property type="term" value="F:potassium ion transmembrane transporter activity"/>
    <property type="evidence" value="ECO:0007669"/>
    <property type="project" value="InterPro"/>
</dbReference>
<keyword evidence="5" id="KW-1185">Reference proteome</keyword>
<sequence>MGSSCLIFHLYACNVCVALWHLYQVQLRPMQQSFIEMVTGFGPYSLIYTELATGIPAIFSHFVTKLPAFHMVLFFVCVKTVPVPHVSHEERYLIWRVCPRPCQMYRCTVRYGYKHIRRDDRDFDNHIIRCIAEFIQMEAQELQLSFSETSSFDGGTAIISVRSLESVSSRKVSENEDVGVDKNNASGRSFSVRRPLSTYNEENPHSRRRHISFRVPNDPVLDHEVKQELLDLAQTMEAGVQLWLLTFLTSVSLKLE</sequence>
<dbReference type="Proteomes" id="UP000008827">
    <property type="component" value="Chromosome 2"/>
</dbReference>
<feature type="domain" description="K+ potassium transporter C-terminal" evidence="2">
    <location>
        <begin position="48"/>
        <end position="135"/>
    </location>
</feature>
<evidence type="ECO:0000313" key="5">
    <source>
        <dbReference type="Proteomes" id="UP000008827"/>
    </source>
</evidence>
<dbReference type="InterPro" id="IPR003855">
    <property type="entry name" value="K+_transporter"/>
</dbReference>
<dbReference type="PANTHER" id="PTHR30540">
    <property type="entry name" value="OSMOTIC STRESS POTASSIUM TRANSPORTER"/>
    <property type="match status" value="1"/>
</dbReference>
<evidence type="ECO:0000313" key="4">
    <source>
        <dbReference type="EnsemblPlants" id="KRH70089"/>
    </source>
</evidence>
<feature type="signal peptide" evidence="1">
    <location>
        <begin position="1"/>
        <end position="27"/>
    </location>
</feature>
<dbReference type="EnsemblPlants" id="KRH70089">
    <property type="protein sequence ID" value="KRH70089"/>
    <property type="gene ID" value="GLYMA_02G067700"/>
</dbReference>
<dbReference type="InterPro" id="IPR053952">
    <property type="entry name" value="K_trans_C"/>
</dbReference>
<reference evidence="4" key="2">
    <citation type="submission" date="2018-02" db="UniProtKB">
        <authorList>
            <consortium name="EnsemblPlants"/>
        </authorList>
    </citation>
    <scope>IDENTIFICATION</scope>
    <source>
        <strain evidence="4">Williams 82</strain>
    </source>
</reference>
<reference evidence="3" key="3">
    <citation type="submission" date="2018-07" db="EMBL/GenBank/DDBJ databases">
        <title>WGS assembly of Glycine max.</title>
        <authorList>
            <person name="Schmutz J."/>
            <person name="Cannon S."/>
            <person name="Schlueter J."/>
            <person name="Ma J."/>
            <person name="Mitros T."/>
            <person name="Nelson W."/>
            <person name="Hyten D."/>
            <person name="Song Q."/>
            <person name="Thelen J."/>
            <person name="Cheng J."/>
            <person name="Xu D."/>
            <person name="Hellsten U."/>
            <person name="May G."/>
            <person name="Yu Y."/>
            <person name="Sakurai T."/>
            <person name="Umezawa T."/>
            <person name="Bhattacharyya M."/>
            <person name="Sandhu D."/>
            <person name="Valliyodan B."/>
            <person name="Lindquist E."/>
            <person name="Peto M."/>
            <person name="Grant D."/>
            <person name="Shu S."/>
            <person name="Goodstein D."/>
            <person name="Barry K."/>
            <person name="Futrell-Griggs M."/>
            <person name="Abernathy B."/>
            <person name="Du J."/>
            <person name="Tian Z."/>
            <person name="Zhu L."/>
            <person name="Gill N."/>
            <person name="Joshi T."/>
            <person name="Libault M."/>
            <person name="Sethuraman A."/>
            <person name="Zhang X."/>
            <person name="Shinozaki K."/>
            <person name="Nguyen H."/>
            <person name="Wing R."/>
            <person name="Cregan P."/>
            <person name="Specht J."/>
            <person name="Grimwood J."/>
            <person name="Rokhsar D."/>
            <person name="Stacey G."/>
            <person name="Shoemaker R."/>
            <person name="Jackson S."/>
        </authorList>
    </citation>
    <scope>NUCLEOTIDE SEQUENCE</scope>
    <source>
        <tissue evidence="3">Callus</tissue>
    </source>
</reference>
<protein>
    <recommendedName>
        <fullName evidence="2">K+ potassium transporter C-terminal domain-containing protein</fullName>
    </recommendedName>
</protein>
<evidence type="ECO:0000259" key="2">
    <source>
        <dbReference type="Pfam" id="PF22776"/>
    </source>
</evidence>
<dbReference type="OMA" id="RMCEAND"/>
<dbReference type="Gramene" id="KRH70089">
    <property type="protein sequence ID" value="KRH70089"/>
    <property type="gene ID" value="GLYMA_02G067700"/>
</dbReference>
<dbReference type="EMBL" id="CM000835">
    <property type="protein sequence ID" value="KRH70089.1"/>
    <property type="molecule type" value="Genomic_DNA"/>
</dbReference>
<evidence type="ECO:0000313" key="3">
    <source>
        <dbReference type="EMBL" id="KRH70089.1"/>
    </source>
</evidence>
<dbReference type="PaxDb" id="3847-GLYMA02G07476.1"/>
<dbReference type="OrthoDB" id="755086at2759"/>
<dbReference type="AlphaFoldDB" id="A0A0R0KYS2"/>
<dbReference type="InParanoid" id="A0A0R0KYS2"/>
<dbReference type="PANTHER" id="PTHR30540:SF83">
    <property type="entry name" value="K+ POTASSIUM TRANSPORTER"/>
    <property type="match status" value="1"/>
</dbReference>
<reference evidence="3 4" key="1">
    <citation type="journal article" date="2010" name="Nature">
        <title>Genome sequence of the palaeopolyploid soybean.</title>
        <authorList>
            <person name="Schmutz J."/>
            <person name="Cannon S.B."/>
            <person name="Schlueter J."/>
            <person name="Ma J."/>
            <person name="Mitros T."/>
            <person name="Nelson W."/>
            <person name="Hyten D.L."/>
            <person name="Song Q."/>
            <person name="Thelen J.J."/>
            <person name="Cheng J."/>
            <person name="Xu D."/>
            <person name="Hellsten U."/>
            <person name="May G.D."/>
            <person name="Yu Y."/>
            <person name="Sakurai T."/>
            <person name="Umezawa T."/>
            <person name="Bhattacharyya M.K."/>
            <person name="Sandhu D."/>
            <person name="Valliyodan B."/>
            <person name="Lindquist E."/>
            <person name="Peto M."/>
            <person name="Grant D."/>
            <person name="Shu S."/>
            <person name="Goodstein D."/>
            <person name="Barry K."/>
            <person name="Futrell-Griggs M."/>
            <person name="Abernathy B."/>
            <person name="Du J."/>
            <person name="Tian Z."/>
            <person name="Zhu L."/>
            <person name="Gill N."/>
            <person name="Joshi T."/>
            <person name="Libault M."/>
            <person name="Sethuraman A."/>
            <person name="Zhang X.-C."/>
            <person name="Shinozaki K."/>
            <person name="Nguyen H.T."/>
            <person name="Wing R.A."/>
            <person name="Cregan P."/>
            <person name="Specht J."/>
            <person name="Grimwood J."/>
            <person name="Rokhsar D."/>
            <person name="Stacey G."/>
            <person name="Shoemaker R.C."/>
            <person name="Jackson S.A."/>
        </authorList>
    </citation>
    <scope>NUCLEOTIDE SEQUENCE [LARGE SCALE GENOMIC DNA]</scope>
    <source>
        <strain evidence="4">cv. Williams 82</strain>
        <tissue evidence="3">Callus</tissue>
    </source>
</reference>